<evidence type="ECO:0000313" key="2">
    <source>
        <dbReference type="Proteomes" id="UP000054843"/>
    </source>
</evidence>
<gene>
    <name evidence="1" type="ORF">T10_10500</name>
</gene>
<reference evidence="1 2" key="1">
    <citation type="submission" date="2015-01" db="EMBL/GenBank/DDBJ databases">
        <title>Evolution of Trichinella species and genotypes.</title>
        <authorList>
            <person name="Korhonen P.K."/>
            <person name="Edoardo P."/>
            <person name="Giuseppe L.R."/>
            <person name="Gasser R.B."/>
        </authorList>
    </citation>
    <scope>NUCLEOTIDE SEQUENCE [LARGE SCALE GENOMIC DNA]</scope>
    <source>
        <strain evidence="1">ISS1980</strain>
    </source>
</reference>
<protein>
    <submittedName>
        <fullName evidence="1">Uncharacterized protein</fullName>
    </submittedName>
</protein>
<name>A0A0V1M7J9_9BILA</name>
<organism evidence="1 2">
    <name type="scientific">Trichinella papuae</name>
    <dbReference type="NCBI Taxonomy" id="268474"/>
    <lineage>
        <taxon>Eukaryota</taxon>
        <taxon>Metazoa</taxon>
        <taxon>Ecdysozoa</taxon>
        <taxon>Nematoda</taxon>
        <taxon>Enoplea</taxon>
        <taxon>Dorylaimia</taxon>
        <taxon>Trichinellida</taxon>
        <taxon>Trichinellidae</taxon>
        <taxon>Trichinella</taxon>
    </lineage>
</organism>
<sequence length="126" mass="13958">MSGSCDSCPAGSRGRVLSSCLSPCRRHRTTCRRNSRCVKDFRLALQWIPHAATADMLMTTDLQDQRFPCQCCMTELGLADLCLFFAFDPPFAFAHRVMRLPIAGYCYQGVVVPLGNVDLAIAPVIK</sequence>
<keyword evidence="2" id="KW-1185">Reference proteome</keyword>
<dbReference type="AlphaFoldDB" id="A0A0V1M7J9"/>
<evidence type="ECO:0000313" key="1">
    <source>
        <dbReference type="EMBL" id="KRZ67378.1"/>
    </source>
</evidence>
<dbReference type="Proteomes" id="UP000054843">
    <property type="component" value="Unassembled WGS sequence"/>
</dbReference>
<accession>A0A0V1M7J9</accession>
<proteinExistence type="predicted"/>
<dbReference type="EMBL" id="JYDO01000199">
    <property type="protein sequence ID" value="KRZ67378.1"/>
    <property type="molecule type" value="Genomic_DNA"/>
</dbReference>
<comment type="caution">
    <text evidence="1">The sequence shown here is derived from an EMBL/GenBank/DDBJ whole genome shotgun (WGS) entry which is preliminary data.</text>
</comment>